<dbReference type="InterPro" id="IPR005325">
    <property type="entry name" value="DUF308_memb"/>
</dbReference>
<dbReference type="OrthoDB" id="1828931at2"/>
<reference evidence="1 2" key="1">
    <citation type="submission" date="2015-09" db="EMBL/GenBank/DDBJ databases">
        <authorList>
            <consortium name="Pathogen Informatics"/>
        </authorList>
    </citation>
    <scope>NUCLEOTIDE SEQUENCE [LARGE SCALE GENOMIC DNA]</scope>
    <source>
        <strain evidence="1 2">2789STDY5608891</strain>
    </source>
</reference>
<evidence type="ECO:0000313" key="2">
    <source>
        <dbReference type="Proteomes" id="UP000095492"/>
    </source>
</evidence>
<dbReference type="AlphaFoldDB" id="A0A173U877"/>
<sequence length="196" mass="21651">MSDLFQKIKKESMITSIICIVFGVMFCIWPGTILVTLCRIAGLVLLAAGIVLLVQGIRIREMLGRSVRMLPAVVCVVIGIWILARPGVFVSLIPILIGVMLAYHGFKDLVFCLEVKKASSPRWWIGLLVAIATIIIGVILMLHTWLALEIGMMAVGLILIYDGISGLWLNGRAGRAYKSCHNPEDDIIDVDYKEED</sequence>
<accession>A0A173U877</accession>
<name>A0A173U877_EUBRA</name>
<dbReference type="GO" id="GO:0005886">
    <property type="term" value="C:plasma membrane"/>
    <property type="evidence" value="ECO:0007669"/>
    <property type="project" value="TreeGrafter"/>
</dbReference>
<gene>
    <name evidence="1" type="ORF">ERS852448_01884</name>
</gene>
<dbReference type="STRING" id="39490.ERS852448_01884"/>
<dbReference type="InterPro" id="IPR052712">
    <property type="entry name" value="Acid_resist_chaperone_HdeD"/>
</dbReference>
<dbReference type="PANTHER" id="PTHR34989:SF1">
    <property type="entry name" value="PROTEIN HDED"/>
    <property type="match status" value="1"/>
</dbReference>
<dbReference type="GeneID" id="97389820"/>
<dbReference type="Proteomes" id="UP000095492">
    <property type="component" value="Unassembled WGS sequence"/>
</dbReference>
<dbReference type="PANTHER" id="PTHR34989">
    <property type="entry name" value="PROTEIN HDED"/>
    <property type="match status" value="1"/>
</dbReference>
<evidence type="ECO:0000313" key="1">
    <source>
        <dbReference type="EMBL" id="CUN10487.1"/>
    </source>
</evidence>
<dbReference type="Pfam" id="PF03729">
    <property type="entry name" value="DUF308"/>
    <property type="match status" value="2"/>
</dbReference>
<dbReference type="EMBL" id="CYYA01000012">
    <property type="protein sequence ID" value="CUN10487.1"/>
    <property type="molecule type" value="Genomic_DNA"/>
</dbReference>
<dbReference type="RefSeq" id="WP_055290391.1">
    <property type="nucleotide sequence ID" value="NZ_CP173382.1"/>
</dbReference>
<organism evidence="1 2">
    <name type="scientific">Eubacterium ramulus</name>
    <dbReference type="NCBI Taxonomy" id="39490"/>
    <lineage>
        <taxon>Bacteria</taxon>
        <taxon>Bacillati</taxon>
        <taxon>Bacillota</taxon>
        <taxon>Clostridia</taxon>
        <taxon>Eubacteriales</taxon>
        <taxon>Eubacteriaceae</taxon>
        <taxon>Eubacterium</taxon>
    </lineage>
</organism>
<protein>
    <submittedName>
        <fullName evidence="1">Acid-resistance membrane protein</fullName>
    </submittedName>
</protein>
<proteinExistence type="predicted"/>